<feature type="transmembrane region" description="Helical" evidence="2">
    <location>
        <begin position="6"/>
        <end position="33"/>
    </location>
</feature>
<evidence type="ECO:0000256" key="2">
    <source>
        <dbReference type="SAM" id="Phobius"/>
    </source>
</evidence>
<dbReference type="EMBL" id="CP043046">
    <property type="protein sequence ID" value="QEI06797.1"/>
    <property type="molecule type" value="Genomic_DNA"/>
</dbReference>
<dbReference type="Proteomes" id="UP000325161">
    <property type="component" value="Chromosome"/>
</dbReference>
<evidence type="ECO:0000256" key="1">
    <source>
        <dbReference type="SAM" id="MobiDB-lite"/>
    </source>
</evidence>
<name>A0A5C0B2G2_9BURK</name>
<feature type="transmembrane region" description="Helical" evidence="2">
    <location>
        <begin position="45"/>
        <end position="64"/>
    </location>
</feature>
<dbReference type="AlphaFoldDB" id="A0A5C0B2G2"/>
<protein>
    <submittedName>
        <fullName evidence="3">Cation:proton antiporter</fullName>
    </submittedName>
</protein>
<reference evidence="3 4" key="1">
    <citation type="submission" date="2019-08" db="EMBL/GenBank/DDBJ databases">
        <title>Amphibian skin-associated Pigmentiphaga: genome sequence and occurrence across geography and hosts.</title>
        <authorList>
            <person name="Bletz M.C."/>
            <person name="Bunk B."/>
            <person name="Sproeer C."/>
            <person name="Biwer P."/>
            <person name="Reiter S."/>
            <person name="Rabemananjara F.C.E."/>
            <person name="Schulz S."/>
            <person name="Overmann J."/>
            <person name="Vences M."/>
        </authorList>
    </citation>
    <scope>NUCLEOTIDE SEQUENCE [LARGE SCALE GENOMIC DNA]</scope>
    <source>
        <strain evidence="3 4">Mada1488</strain>
    </source>
</reference>
<organism evidence="3 4">
    <name type="scientific">Pigmentiphaga aceris</name>
    <dbReference type="NCBI Taxonomy" id="1940612"/>
    <lineage>
        <taxon>Bacteria</taxon>
        <taxon>Pseudomonadati</taxon>
        <taxon>Pseudomonadota</taxon>
        <taxon>Betaproteobacteria</taxon>
        <taxon>Burkholderiales</taxon>
        <taxon>Alcaligenaceae</taxon>
        <taxon>Pigmentiphaga</taxon>
    </lineage>
</organism>
<keyword evidence="2" id="KW-0472">Membrane</keyword>
<dbReference type="OrthoDB" id="9813804at2"/>
<dbReference type="NCBIfam" id="TIGR01300">
    <property type="entry name" value="CPA3_mnhG_phaG"/>
    <property type="match status" value="1"/>
</dbReference>
<accession>A0A5C0B2G2</accession>
<evidence type="ECO:0000313" key="4">
    <source>
        <dbReference type="Proteomes" id="UP000325161"/>
    </source>
</evidence>
<dbReference type="RefSeq" id="WP_148815761.1">
    <property type="nucleotide sequence ID" value="NZ_CP043046.1"/>
</dbReference>
<keyword evidence="2" id="KW-0812">Transmembrane</keyword>
<keyword evidence="2" id="KW-1133">Transmembrane helix</keyword>
<feature type="region of interest" description="Disordered" evidence="1">
    <location>
        <begin position="104"/>
        <end position="128"/>
    </location>
</feature>
<evidence type="ECO:0000313" key="3">
    <source>
        <dbReference type="EMBL" id="QEI06797.1"/>
    </source>
</evidence>
<dbReference type="Pfam" id="PF03334">
    <property type="entry name" value="PhaG_MnhG_YufB"/>
    <property type="match status" value="1"/>
</dbReference>
<proteinExistence type="predicted"/>
<feature type="transmembrane region" description="Helical" evidence="2">
    <location>
        <begin position="76"/>
        <end position="94"/>
    </location>
</feature>
<gene>
    <name evidence="3" type="ORF">FXN63_13855</name>
</gene>
<dbReference type="InterPro" id="IPR005133">
    <property type="entry name" value="PhaG_MnhG_YufB"/>
</dbReference>
<dbReference type="KEGG" id="pacr:FXN63_13855"/>
<keyword evidence="4" id="KW-1185">Reference proteome</keyword>
<dbReference type="GO" id="GO:0015385">
    <property type="term" value="F:sodium:proton antiporter activity"/>
    <property type="evidence" value="ECO:0007669"/>
    <property type="project" value="TreeGrafter"/>
</dbReference>
<dbReference type="PANTHER" id="PTHR34703">
    <property type="entry name" value="ANTIPORTER SUBUNIT MNHG2-RELATED"/>
    <property type="match status" value="1"/>
</dbReference>
<sequence>MNLEDVPLWAALPASLLLVLGSLIALVGAVGLLRLREFLTRFHAPALGTTLGTLCILAASILVFSAVGGRPVVHEVLIYIFLTMTAPVTAMLLVRAALYRKRERPAEEDAEDNVEMPQPGPEDAVLRK</sequence>
<dbReference type="PANTHER" id="PTHR34703:SF1">
    <property type="entry name" value="ANTIPORTER SUBUNIT MNHG2-RELATED"/>
    <property type="match status" value="1"/>
</dbReference>